<dbReference type="Proteomes" id="UP000194761">
    <property type="component" value="Unassembled WGS sequence"/>
</dbReference>
<name>A0A243QMV8_9ACTN</name>
<proteinExistence type="predicted"/>
<reference evidence="1 2" key="1">
    <citation type="submission" date="2017-05" db="EMBL/GenBank/DDBJ databases">
        <title>Biotechnological potential of actinobacteria isolated from South African environments.</title>
        <authorList>
            <person name="Le Roes-Hill M."/>
            <person name="Prins A."/>
            <person name="Durrell K.A."/>
        </authorList>
    </citation>
    <scope>NUCLEOTIDE SEQUENCE [LARGE SCALE GENOMIC DNA]</scope>
    <source>
        <strain evidence="1">M26</strain>
    </source>
</reference>
<dbReference type="AlphaFoldDB" id="A0A243QMV8"/>
<evidence type="ECO:0000313" key="1">
    <source>
        <dbReference type="EMBL" id="OUC83462.1"/>
    </source>
</evidence>
<organism evidence="1 2">
    <name type="scientific">Streptosporangium minutum</name>
    <dbReference type="NCBI Taxonomy" id="569862"/>
    <lineage>
        <taxon>Bacteria</taxon>
        <taxon>Bacillati</taxon>
        <taxon>Actinomycetota</taxon>
        <taxon>Actinomycetes</taxon>
        <taxon>Streptosporangiales</taxon>
        <taxon>Streptosporangiaceae</taxon>
        <taxon>Streptosporangium</taxon>
    </lineage>
</organism>
<protein>
    <submittedName>
        <fullName evidence="1">LysR family transcriptional regulator</fullName>
    </submittedName>
</protein>
<sequence length="63" mass="6429">FHYGGEDLHTVLNLAAAGHGLTLLPSSVAAGVPLTAPRVVHRVEMLHGPLASGPARAVAERLG</sequence>
<dbReference type="EMBL" id="NGFP01000345">
    <property type="protein sequence ID" value="OUC83462.1"/>
    <property type="molecule type" value="Genomic_DNA"/>
</dbReference>
<accession>A0A243QMV8</accession>
<feature type="non-terminal residue" evidence="1">
    <location>
        <position position="1"/>
    </location>
</feature>
<keyword evidence="2" id="KW-1185">Reference proteome</keyword>
<comment type="caution">
    <text evidence="1">The sequence shown here is derived from an EMBL/GenBank/DDBJ whole genome shotgun (WGS) entry which is preliminary data.</text>
</comment>
<evidence type="ECO:0000313" key="2">
    <source>
        <dbReference type="Proteomes" id="UP000194761"/>
    </source>
</evidence>
<gene>
    <name evidence="1" type="ORF">CA984_40745</name>
</gene>